<dbReference type="AlphaFoldDB" id="A0A1K0JTT3"/>
<dbReference type="EMBL" id="FMSH01000401">
    <property type="protein sequence ID" value="SCU86695.1"/>
    <property type="molecule type" value="Genomic_DNA"/>
</dbReference>
<name>A0A1K0JTT3_CUPNE</name>
<organism evidence="1">
    <name type="scientific">Cupriavidus necator</name>
    <name type="common">Alcaligenes eutrophus</name>
    <name type="synonym">Ralstonia eutropha</name>
    <dbReference type="NCBI Taxonomy" id="106590"/>
    <lineage>
        <taxon>Bacteria</taxon>
        <taxon>Pseudomonadati</taxon>
        <taxon>Pseudomonadota</taxon>
        <taxon>Betaproteobacteria</taxon>
        <taxon>Burkholderiales</taxon>
        <taxon>Burkholderiaceae</taxon>
        <taxon>Cupriavidus</taxon>
    </lineage>
</organism>
<accession>A0A1K0JTT3</accession>
<sequence length="56" mass="6360">MFRDRKIILDASPAENLIPRHIQRYLPVNRNGRHIPVIGPAALHRDLPALTLVADQ</sequence>
<protein>
    <submittedName>
        <fullName evidence="1">Uncharacterized protein</fullName>
    </submittedName>
</protein>
<gene>
    <name evidence="1" type="ORF">CNECB9_460019</name>
</gene>
<proteinExistence type="predicted"/>
<reference evidence="1" key="1">
    <citation type="submission" date="2016-09" db="EMBL/GenBank/DDBJ databases">
        <authorList>
            <person name="Capua I."/>
            <person name="De Benedictis P."/>
            <person name="Joannis T."/>
            <person name="Lombin L.H."/>
            <person name="Cattoli G."/>
        </authorList>
    </citation>
    <scope>NUCLEOTIDE SEQUENCE</scope>
    <source>
        <strain evidence="1">B9</strain>
    </source>
</reference>
<evidence type="ECO:0000313" key="1">
    <source>
        <dbReference type="EMBL" id="SCU86695.1"/>
    </source>
</evidence>